<evidence type="ECO:0000313" key="1">
    <source>
        <dbReference type="EMBL" id="ACE85576.1"/>
    </source>
</evidence>
<evidence type="ECO:0000313" key="2">
    <source>
        <dbReference type="Proteomes" id="UP000001036"/>
    </source>
</evidence>
<dbReference type="EMBL" id="CP000934">
    <property type="protein sequence ID" value="ACE85576.1"/>
    <property type="molecule type" value="Genomic_DNA"/>
</dbReference>
<dbReference type="KEGG" id="cja:CJA_0216"/>
<name>B3PGG1_CELJU</name>
<dbReference type="RefSeq" id="WP_012485899.1">
    <property type="nucleotide sequence ID" value="NC_010995.1"/>
</dbReference>
<proteinExistence type="predicted"/>
<evidence type="ECO:0008006" key="3">
    <source>
        <dbReference type="Google" id="ProtNLM"/>
    </source>
</evidence>
<sequence length="240" mass="27235">MARYVLLDNLNHKTIKVINQRGKTWGDNIGYSAIIPREFRQVASCYPIFFRKIQANNQFEPVAMFGLAPDENLFLSDAGWGSHYIPLSQVRTPFAIGYTGELSASQRQPVIHIDIDHPRVSYTEGNALFLEDGSHSPYLEQVNSILAELINGVGICKRFTDILQAEGLLEPFTLKYELDNGTQAELNGFYTINEMVLRDLNSEQLVRLHRQNFLELIYMVIASLSNVKKLIARKNQSLSV</sequence>
<accession>B3PGG1</accession>
<reference evidence="1 2" key="1">
    <citation type="journal article" date="2008" name="J. Bacteriol.">
        <title>Insights into plant cell wall degradation from the genome sequence of the soil bacterium Cellvibrio japonicus.</title>
        <authorList>
            <person name="Deboy R.T."/>
            <person name="Mongodin E.F."/>
            <person name="Fouts D.E."/>
            <person name="Tailford L.E."/>
            <person name="Khouri H."/>
            <person name="Emerson J.B."/>
            <person name="Mohamoud Y."/>
            <person name="Watkins K."/>
            <person name="Henrissat B."/>
            <person name="Gilbert H.J."/>
            <person name="Nelson K.E."/>
        </authorList>
    </citation>
    <scope>NUCLEOTIDE SEQUENCE [LARGE SCALE GENOMIC DNA]</scope>
    <source>
        <strain evidence="1 2">Ueda107</strain>
    </source>
</reference>
<dbReference type="eggNOG" id="ENOG5030EGD">
    <property type="taxonomic scope" value="Bacteria"/>
</dbReference>
<organism evidence="1 2">
    <name type="scientific">Cellvibrio japonicus (strain Ueda107)</name>
    <name type="common">Pseudomonas fluorescens subsp. cellulosa</name>
    <dbReference type="NCBI Taxonomy" id="498211"/>
    <lineage>
        <taxon>Bacteria</taxon>
        <taxon>Pseudomonadati</taxon>
        <taxon>Pseudomonadota</taxon>
        <taxon>Gammaproteobacteria</taxon>
        <taxon>Cellvibrionales</taxon>
        <taxon>Cellvibrionaceae</taxon>
        <taxon>Cellvibrio</taxon>
    </lineage>
</organism>
<dbReference type="Pfam" id="PF07277">
    <property type="entry name" value="SapC"/>
    <property type="match status" value="1"/>
</dbReference>
<dbReference type="InterPro" id="IPR010836">
    <property type="entry name" value="SapC"/>
</dbReference>
<gene>
    <name evidence="1" type="ordered locus">CJA_0216</name>
</gene>
<dbReference type="STRING" id="498211.CJA_0216"/>
<protein>
    <recommendedName>
        <fullName evidence="3">SapC superfamily</fullName>
    </recommendedName>
</protein>
<dbReference type="AlphaFoldDB" id="B3PGG1"/>
<dbReference type="HOGENOM" id="CLU_074824_0_0_6"/>
<keyword evidence="2" id="KW-1185">Reference proteome</keyword>
<dbReference type="Proteomes" id="UP000001036">
    <property type="component" value="Chromosome"/>
</dbReference>
<dbReference type="OrthoDB" id="8888710at2"/>